<name>A0A0B4N0E1_9BACT</name>
<proteinExistence type="predicted"/>
<keyword evidence="1" id="KW-0472">Membrane</keyword>
<keyword evidence="1" id="KW-0812">Transmembrane</keyword>
<dbReference type="EMBL" id="KJ631378">
    <property type="protein sequence ID" value="AIF25917.1"/>
    <property type="molecule type" value="Genomic_DNA"/>
</dbReference>
<feature type="transmembrane region" description="Helical" evidence="1">
    <location>
        <begin position="113"/>
        <end position="132"/>
    </location>
</feature>
<evidence type="ECO:0000313" key="2">
    <source>
        <dbReference type="EMBL" id="AIF25917.1"/>
    </source>
</evidence>
<feature type="transmembrane region" description="Helical" evidence="1">
    <location>
        <begin position="84"/>
        <end position="107"/>
    </location>
</feature>
<reference evidence="2" key="1">
    <citation type="submission" date="2014-03" db="EMBL/GenBank/DDBJ databases">
        <title>A sequence of cellulolytic fosmid clone of goat rumen metagenome.</title>
        <authorList>
            <person name="Lee K.-T."/>
            <person name="Kim J.-Y."/>
            <person name="Kim Y.-J."/>
            <person name="Ahn J.-H."/>
            <person name="Park M.-N."/>
            <person name="Kim J.-H."/>
            <person name="Kim T.-H."/>
        </authorList>
    </citation>
    <scope>NUCLEOTIDE SEQUENCE</scope>
</reference>
<dbReference type="AlphaFoldDB" id="A0A0B4N0E1"/>
<protein>
    <submittedName>
        <fullName evidence="2">Putative conserved domain protein</fullName>
    </submittedName>
</protein>
<sequence>MRQKKESQWSNRDLLEVKCVVDEQVGEFHCRLCGEDHPYPYDKNSLMFGSPIIVCPHCKGEQLIYGRLEPALDKRFIARCDWKFRVIILLVLLAVMVVSYVFFWRFPSSQEKFAYVFACALSYSCIAIYGLLDVLRNEKKYGSLNILKKSRMRLKNEDYVRMLLKLGYDVPKKYRPKHYTTPPLFKPKK</sequence>
<organism evidence="2">
    <name type="scientific">uncultured bacterium Ad_057_F22</name>
    <dbReference type="NCBI Taxonomy" id="1489292"/>
    <lineage>
        <taxon>Bacteria</taxon>
        <taxon>environmental samples</taxon>
    </lineage>
</organism>
<accession>A0A0B4N0E1</accession>
<evidence type="ECO:0000256" key="1">
    <source>
        <dbReference type="SAM" id="Phobius"/>
    </source>
</evidence>
<keyword evidence="1" id="KW-1133">Transmembrane helix</keyword>